<dbReference type="Proteomes" id="UP001595444">
    <property type="component" value="Unassembled WGS sequence"/>
</dbReference>
<dbReference type="RefSeq" id="WP_194213836.1">
    <property type="nucleotide sequence ID" value="NZ_CP061205.1"/>
</dbReference>
<proteinExistence type="predicted"/>
<gene>
    <name evidence="1" type="ORF">ACFOKA_11370</name>
</gene>
<reference evidence="2" key="1">
    <citation type="journal article" date="2019" name="Int. J. Syst. Evol. Microbiol.">
        <title>The Global Catalogue of Microorganisms (GCM) 10K type strain sequencing project: providing services to taxonomists for standard genome sequencing and annotation.</title>
        <authorList>
            <consortium name="The Broad Institute Genomics Platform"/>
            <consortium name="The Broad Institute Genome Sequencing Center for Infectious Disease"/>
            <person name="Wu L."/>
            <person name="Ma J."/>
        </authorList>
    </citation>
    <scope>NUCLEOTIDE SEQUENCE [LARGE SCALE GENOMIC DNA]</scope>
    <source>
        <strain evidence="2">KCTC 62164</strain>
    </source>
</reference>
<evidence type="ECO:0000313" key="2">
    <source>
        <dbReference type="Proteomes" id="UP001595444"/>
    </source>
</evidence>
<evidence type="ECO:0000313" key="1">
    <source>
        <dbReference type="EMBL" id="MFC3052502.1"/>
    </source>
</evidence>
<comment type="caution">
    <text evidence="1">The sequence shown here is derived from an EMBL/GenBank/DDBJ whole genome shotgun (WGS) entry which is preliminary data.</text>
</comment>
<organism evidence="1 2">
    <name type="scientific">Kordiimonas pumila</name>
    <dbReference type="NCBI Taxonomy" id="2161677"/>
    <lineage>
        <taxon>Bacteria</taxon>
        <taxon>Pseudomonadati</taxon>
        <taxon>Pseudomonadota</taxon>
        <taxon>Alphaproteobacteria</taxon>
        <taxon>Kordiimonadales</taxon>
        <taxon>Kordiimonadaceae</taxon>
        <taxon>Kordiimonas</taxon>
    </lineage>
</organism>
<name>A0ABV7D5R5_9PROT</name>
<keyword evidence="2" id="KW-1185">Reference proteome</keyword>
<dbReference type="InterPro" id="IPR019027">
    <property type="entry name" value="Pilus_biogenesis_CpaD-related"/>
</dbReference>
<accession>A0ABV7D5R5</accession>
<protein>
    <submittedName>
        <fullName evidence="1">CpaD family pilus assembly lipoprotein</fullName>
    </submittedName>
</protein>
<dbReference type="EMBL" id="JBHRSL010000010">
    <property type="protein sequence ID" value="MFC3052502.1"/>
    <property type="molecule type" value="Genomic_DNA"/>
</dbReference>
<dbReference type="Pfam" id="PF09476">
    <property type="entry name" value="Pilus_CpaD"/>
    <property type="match status" value="1"/>
</dbReference>
<sequence>MVHLGNILKVAAVGLALIPVTACQHTSVGTPSPFEQEMRNTVQMVRLPYSVAVEEDATTGLSPKTEREIASFLASVQAGYGDVVLLDGPSTSPHRITAIADFIKARGLAFAGTATMGPAPETGVVILYVERYRVITPDCGGWEAEVSNQQRNNDSANLGCANTTNLGLMVANPRDLVSGASTGNSTTSAVGAIYNPAPQTSGPTMTLSLDGMGALAGGTAAVSGSK</sequence>
<keyword evidence="1" id="KW-0449">Lipoprotein</keyword>